<comment type="caution">
    <text evidence="8">The sequence shown here is derived from an EMBL/GenBank/DDBJ whole genome shotgun (WGS) entry which is preliminary data.</text>
</comment>
<evidence type="ECO:0000256" key="3">
    <source>
        <dbReference type="ARBA" id="ARBA00022692"/>
    </source>
</evidence>
<feature type="transmembrane region" description="Helical" evidence="6">
    <location>
        <begin position="82"/>
        <end position="104"/>
    </location>
</feature>
<keyword evidence="5 6" id="KW-0472">Membrane</keyword>
<feature type="transmembrane region" description="Helical" evidence="6">
    <location>
        <begin position="336"/>
        <end position="356"/>
    </location>
</feature>
<feature type="transmembrane region" description="Helical" evidence="6">
    <location>
        <begin position="402"/>
        <end position="425"/>
    </location>
</feature>
<feature type="transmembrane region" description="Helical" evidence="6">
    <location>
        <begin position="178"/>
        <end position="200"/>
    </location>
</feature>
<evidence type="ECO:0000256" key="5">
    <source>
        <dbReference type="ARBA" id="ARBA00023136"/>
    </source>
</evidence>
<evidence type="ECO:0000256" key="4">
    <source>
        <dbReference type="ARBA" id="ARBA00022989"/>
    </source>
</evidence>
<dbReference type="PROSITE" id="PS50850">
    <property type="entry name" value="MFS"/>
    <property type="match status" value="1"/>
</dbReference>
<keyword evidence="9" id="KW-1185">Reference proteome</keyword>
<keyword evidence="3 6" id="KW-0812">Transmembrane</keyword>
<evidence type="ECO:0000313" key="8">
    <source>
        <dbReference type="EMBL" id="GGP79282.1"/>
    </source>
</evidence>
<dbReference type="SUPFAM" id="SSF103473">
    <property type="entry name" value="MFS general substrate transporter"/>
    <property type="match status" value="1"/>
</dbReference>
<feature type="transmembrane region" description="Helical" evidence="6">
    <location>
        <begin position="240"/>
        <end position="259"/>
    </location>
</feature>
<evidence type="ECO:0000313" key="9">
    <source>
        <dbReference type="Proteomes" id="UP000639606"/>
    </source>
</evidence>
<dbReference type="AlphaFoldDB" id="A0A918EG87"/>
<protein>
    <submittedName>
        <fullName evidence="8">MFS transporter</fullName>
    </submittedName>
</protein>
<sequence length="447" mass="47268">MTNAEDLVHELATKKAITRLLPVLGIAYFMSYIDRTNVALAKTALAADVGISAAAYGLGAGLFFVSYALLEVPSNLVLYRVGARVWITRIAVTWGAVSAAMMFVRDELSFYLLRLLLGAAEAGLFPAMMYMVTLWFSQKHRVTIVGLIYTAPCVAIFLGSPMGGALMNLDGLAGLRGWQWMFLVEGLVTIAVGVLVWFALPGRPADARWLTPQEAAELTARAVGRDAPSPNRVRGNLRRAFGRPTVLALAGIYFVNQAIGSGVGFNFPALLQSLGLQSPFLIGLVAGSGGISGLAGVLFFPWLKRRFGREVPLIGVCAGAVLVIMVGFLLSTNPVVSVGLIFITNFFALGTLPLFWSVAMSRMSGLMAAAGLAFINTVGITGGFVGPYAYGLIEEATGSLVAPYYAIVAAAAVGLALVPLLWLAIRREAAGSGDAAPQERSTTLRAV</sequence>
<dbReference type="PANTHER" id="PTHR43791:SF36">
    <property type="entry name" value="TRANSPORTER, PUTATIVE (AFU_ORTHOLOGUE AFUA_6G08340)-RELATED"/>
    <property type="match status" value="1"/>
</dbReference>
<dbReference type="GO" id="GO:0022857">
    <property type="term" value="F:transmembrane transporter activity"/>
    <property type="evidence" value="ECO:0007669"/>
    <property type="project" value="InterPro"/>
</dbReference>
<feature type="transmembrane region" description="Helical" evidence="6">
    <location>
        <begin position="144"/>
        <end position="166"/>
    </location>
</feature>
<feature type="transmembrane region" description="Helical" evidence="6">
    <location>
        <begin position="368"/>
        <end position="390"/>
    </location>
</feature>
<dbReference type="Pfam" id="PF07690">
    <property type="entry name" value="MFS_1"/>
    <property type="match status" value="1"/>
</dbReference>
<evidence type="ECO:0000256" key="1">
    <source>
        <dbReference type="ARBA" id="ARBA00004651"/>
    </source>
</evidence>
<dbReference type="EMBL" id="BMRG01000019">
    <property type="protein sequence ID" value="GGP79282.1"/>
    <property type="molecule type" value="Genomic_DNA"/>
</dbReference>
<dbReference type="GO" id="GO:0005886">
    <property type="term" value="C:plasma membrane"/>
    <property type="evidence" value="ECO:0007669"/>
    <property type="project" value="UniProtKB-SubCell"/>
</dbReference>
<evidence type="ECO:0000259" key="7">
    <source>
        <dbReference type="PROSITE" id="PS50850"/>
    </source>
</evidence>
<reference evidence="8" key="2">
    <citation type="submission" date="2020-09" db="EMBL/GenBank/DDBJ databases">
        <authorList>
            <person name="Sun Q."/>
            <person name="Ohkuma M."/>
        </authorList>
    </citation>
    <scope>NUCLEOTIDE SEQUENCE</scope>
    <source>
        <strain evidence="8">JCM 3313</strain>
    </source>
</reference>
<feature type="transmembrane region" description="Helical" evidence="6">
    <location>
        <begin position="110"/>
        <end position="132"/>
    </location>
</feature>
<feature type="domain" description="Major facilitator superfamily (MFS) profile" evidence="7">
    <location>
        <begin position="20"/>
        <end position="426"/>
    </location>
</feature>
<organism evidence="8 9">
    <name type="scientific">Saccharothrix coeruleofusca</name>
    <dbReference type="NCBI Taxonomy" id="33919"/>
    <lineage>
        <taxon>Bacteria</taxon>
        <taxon>Bacillati</taxon>
        <taxon>Actinomycetota</taxon>
        <taxon>Actinomycetes</taxon>
        <taxon>Pseudonocardiales</taxon>
        <taxon>Pseudonocardiaceae</taxon>
        <taxon>Saccharothrix</taxon>
    </lineage>
</organism>
<dbReference type="Proteomes" id="UP000639606">
    <property type="component" value="Unassembled WGS sequence"/>
</dbReference>
<dbReference type="PANTHER" id="PTHR43791">
    <property type="entry name" value="PERMEASE-RELATED"/>
    <property type="match status" value="1"/>
</dbReference>
<dbReference type="RefSeq" id="WP_189226824.1">
    <property type="nucleotide sequence ID" value="NZ_BMRG01000019.1"/>
</dbReference>
<evidence type="ECO:0000256" key="6">
    <source>
        <dbReference type="SAM" id="Phobius"/>
    </source>
</evidence>
<feature type="transmembrane region" description="Helical" evidence="6">
    <location>
        <begin position="311"/>
        <end position="330"/>
    </location>
</feature>
<evidence type="ECO:0000256" key="2">
    <source>
        <dbReference type="ARBA" id="ARBA00022448"/>
    </source>
</evidence>
<dbReference type="Gene3D" id="1.20.1250.20">
    <property type="entry name" value="MFS general substrate transporter like domains"/>
    <property type="match status" value="2"/>
</dbReference>
<feature type="transmembrane region" description="Helical" evidence="6">
    <location>
        <begin position="16"/>
        <end position="33"/>
    </location>
</feature>
<name>A0A918EG87_9PSEU</name>
<reference evidence="8" key="1">
    <citation type="journal article" date="2014" name="Int. J. Syst. Evol. Microbiol.">
        <title>Complete genome sequence of Corynebacterium casei LMG S-19264T (=DSM 44701T), isolated from a smear-ripened cheese.</title>
        <authorList>
            <consortium name="US DOE Joint Genome Institute (JGI-PGF)"/>
            <person name="Walter F."/>
            <person name="Albersmeier A."/>
            <person name="Kalinowski J."/>
            <person name="Ruckert C."/>
        </authorList>
    </citation>
    <scope>NUCLEOTIDE SEQUENCE</scope>
    <source>
        <strain evidence="8">JCM 3313</strain>
    </source>
</reference>
<comment type="subcellular location">
    <subcellularLocation>
        <location evidence="1">Cell membrane</location>
        <topology evidence="1">Multi-pass membrane protein</topology>
    </subcellularLocation>
</comment>
<dbReference type="InterPro" id="IPR020846">
    <property type="entry name" value="MFS_dom"/>
</dbReference>
<dbReference type="InterPro" id="IPR011701">
    <property type="entry name" value="MFS"/>
</dbReference>
<proteinExistence type="predicted"/>
<keyword evidence="2" id="KW-0813">Transport</keyword>
<dbReference type="FunFam" id="1.20.1250.20:FF:000018">
    <property type="entry name" value="MFS transporter permease"/>
    <property type="match status" value="1"/>
</dbReference>
<feature type="transmembrane region" description="Helical" evidence="6">
    <location>
        <begin position="53"/>
        <end position="70"/>
    </location>
</feature>
<dbReference type="InterPro" id="IPR036259">
    <property type="entry name" value="MFS_trans_sf"/>
</dbReference>
<keyword evidence="4 6" id="KW-1133">Transmembrane helix</keyword>
<accession>A0A918EG87</accession>
<feature type="transmembrane region" description="Helical" evidence="6">
    <location>
        <begin position="279"/>
        <end position="299"/>
    </location>
</feature>
<gene>
    <name evidence="8" type="ORF">GCM10010185_61420</name>
</gene>